<name>A0A1L4BV81_9GAMM</name>
<dbReference type="Pfam" id="PF01914">
    <property type="entry name" value="MarC"/>
    <property type="match status" value="1"/>
</dbReference>
<keyword evidence="6 7" id="KW-0472">Membrane</keyword>
<keyword evidence="9" id="KW-1185">Reference proteome</keyword>
<gene>
    <name evidence="8" type="ORF">F7310_01915</name>
</gene>
<evidence type="ECO:0000256" key="7">
    <source>
        <dbReference type="RuleBase" id="RU362048"/>
    </source>
</evidence>
<accession>A0A1L4BV81</accession>
<dbReference type="AlphaFoldDB" id="A0A1L4BV81"/>
<organism evidence="8 9">
    <name type="scientific">Francisella uliginis</name>
    <dbReference type="NCBI Taxonomy" id="573570"/>
    <lineage>
        <taxon>Bacteria</taxon>
        <taxon>Pseudomonadati</taxon>
        <taxon>Pseudomonadota</taxon>
        <taxon>Gammaproteobacteria</taxon>
        <taxon>Thiotrichales</taxon>
        <taxon>Francisellaceae</taxon>
        <taxon>Francisella</taxon>
    </lineage>
</organism>
<dbReference type="InterPro" id="IPR002771">
    <property type="entry name" value="Multi_antbiot-R_MarC"/>
</dbReference>
<evidence type="ECO:0000256" key="3">
    <source>
        <dbReference type="ARBA" id="ARBA00022475"/>
    </source>
</evidence>
<dbReference type="NCBIfam" id="TIGR00427">
    <property type="entry name" value="NAAT family transporter"/>
    <property type="match status" value="1"/>
</dbReference>
<dbReference type="Proteomes" id="UP000184222">
    <property type="component" value="Chromosome"/>
</dbReference>
<feature type="transmembrane region" description="Helical" evidence="7">
    <location>
        <begin position="6"/>
        <end position="32"/>
    </location>
</feature>
<reference evidence="8 9" key="1">
    <citation type="journal article" date="2016" name="Appl. Environ. Microbiol.">
        <title>Whole genome relationships among Francisella bacteria of diverse origin define new species and provide specific regions for detection.</title>
        <authorList>
            <person name="Challacombe J.F."/>
            <person name="Petersen J.M."/>
            <person name="Gallegos-Graves V."/>
            <person name="Hodge D."/>
            <person name="Pillai S."/>
            <person name="Kuske C.R."/>
        </authorList>
    </citation>
    <scope>NUCLEOTIDE SEQUENCE [LARGE SCALE GENOMIC DNA]</scope>
    <source>
        <strain evidence="9">TX07-7310</strain>
    </source>
</reference>
<dbReference type="EMBL" id="CP016796">
    <property type="protein sequence ID" value="API87743.1"/>
    <property type="molecule type" value="Genomic_DNA"/>
</dbReference>
<feature type="transmembrane region" description="Helical" evidence="7">
    <location>
        <begin position="145"/>
        <end position="164"/>
    </location>
</feature>
<evidence type="ECO:0000256" key="4">
    <source>
        <dbReference type="ARBA" id="ARBA00022692"/>
    </source>
</evidence>
<comment type="caution">
    <text evidence="7">Lacks conserved residue(s) required for the propagation of feature annotation.</text>
</comment>
<comment type="subcellular location">
    <subcellularLocation>
        <location evidence="1 7">Cell membrane</location>
        <topology evidence="1 7">Multi-pass membrane protein</topology>
    </subcellularLocation>
</comment>
<dbReference type="PANTHER" id="PTHR33508:SF1">
    <property type="entry name" value="UPF0056 MEMBRANE PROTEIN YHCE"/>
    <property type="match status" value="1"/>
</dbReference>
<keyword evidence="5 7" id="KW-1133">Transmembrane helix</keyword>
<protein>
    <recommendedName>
        <fullName evidence="7">UPF0056 membrane protein</fullName>
    </recommendedName>
</protein>
<proteinExistence type="inferred from homology"/>
<keyword evidence="3" id="KW-1003">Cell membrane</keyword>
<feature type="transmembrane region" description="Helical" evidence="7">
    <location>
        <begin position="78"/>
        <end position="101"/>
    </location>
</feature>
<evidence type="ECO:0000256" key="6">
    <source>
        <dbReference type="ARBA" id="ARBA00023136"/>
    </source>
</evidence>
<keyword evidence="4 7" id="KW-0812">Transmembrane</keyword>
<comment type="similarity">
    <text evidence="2 7">Belongs to the UPF0056 (MarC) family.</text>
</comment>
<evidence type="ECO:0000256" key="5">
    <source>
        <dbReference type="ARBA" id="ARBA00022989"/>
    </source>
</evidence>
<dbReference type="PANTHER" id="PTHR33508">
    <property type="entry name" value="UPF0056 MEMBRANE PROTEIN YHCE"/>
    <property type="match status" value="1"/>
</dbReference>
<sequence>MVILGVHLTIILKFIVTLLAIINPFSISGIYLDAVDSLDKKEQNTFAFTVAIAVLITLIIVTWIGISVLNAFGINIDAFRFGGGVIVLFFGLRVIGVIPPMPTSKAQQDTRKLAIVPIAIPLIAGPGSLVATISDVHVYFTTSETKIVASGCVLLVTLMLWIFFRELPRILDVLGHNVMDIIAKIMGLFLTALAVEMMFDGIKGFFF</sequence>
<feature type="transmembrane region" description="Helical" evidence="7">
    <location>
        <begin position="44"/>
        <end position="66"/>
    </location>
</feature>
<dbReference type="GO" id="GO:0005886">
    <property type="term" value="C:plasma membrane"/>
    <property type="evidence" value="ECO:0007669"/>
    <property type="project" value="UniProtKB-SubCell"/>
</dbReference>
<dbReference type="KEGG" id="frx:F7310_01915"/>
<evidence type="ECO:0000313" key="9">
    <source>
        <dbReference type="Proteomes" id="UP000184222"/>
    </source>
</evidence>
<evidence type="ECO:0000256" key="1">
    <source>
        <dbReference type="ARBA" id="ARBA00004651"/>
    </source>
</evidence>
<evidence type="ECO:0000313" key="8">
    <source>
        <dbReference type="EMBL" id="API87743.1"/>
    </source>
</evidence>
<feature type="transmembrane region" description="Helical" evidence="7">
    <location>
        <begin position="113"/>
        <end position="133"/>
    </location>
</feature>
<evidence type="ECO:0000256" key="2">
    <source>
        <dbReference type="ARBA" id="ARBA00009784"/>
    </source>
</evidence>